<sequence>MERRDRERRRGREGEDEREWRRGRVGAKRRMEGGVTTRWRRWPTVSRESL</sequence>
<dbReference type="AlphaFoldDB" id="A0AA88D6D8"/>
<dbReference type="Proteomes" id="UP001187192">
    <property type="component" value="Unassembled WGS sequence"/>
</dbReference>
<gene>
    <name evidence="2" type="ORF">TIFTF001_015264</name>
</gene>
<comment type="caution">
    <text evidence="2">The sequence shown here is derived from an EMBL/GenBank/DDBJ whole genome shotgun (WGS) entry which is preliminary data.</text>
</comment>
<evidence type="ECO:0000313" key="3">
    <source>
        <dbReference type="Proteomes" id="UP001187192"/>
    </source>
</evidence>
<accession>A0AA88D6D8</accession>
<keyword evidence="3" id="KW-1185">Reference proteome</keyword>
<organism evidence="2 3">
    <name type="scientific">Ficus carica</name>
    <name type="common">Common fig</name>
    <dbReference type="NCBI Taxonomy" id="3494"/>
    <lineage>
        <taxon>Eukaryota</taxon>
        <taxon>Viridiplantae</taxon>
        <taxon>Streptophyta</taxon>
        <taxon>Embryophyta</taxon>
        <taxon>Tracheophyta</taxon>
        <taxon>Spermatophyta</taxon>
        <taxon>Magnoliopsida</taxon>
        <taxon>eudicotyledons</taxon>
        <taxon>Gunneridae</taxon>
        <taxon>Pentapetalae</taxon>
        <taxon>rosids</taxon>
        <taxon>fabids</taxon>
        <taxon>Rosales</taxon>
        <taxon>Moraceae</taxon>
        <taxon>Ficeae</taxon>
        <taxon>Ficus</taxon>
    </lineage>
</organism>
<protein>
    <submittedName>
        <fullName evidence="2">Uncharacterized protein</fullName>
    </submittedName>
</protein>
<reference evidence="2" key="1">
    <citation type="submission" date="2023-07" db="EMBL/GenBank/DDBJ databases">
        <title>draft genome sequence of fig (Ficus carica).</title>
        <authorList>
            <person name="Takahashi T."/>
            <person name="Nishimura K."/>
        </authorList>
    </citation>
    <scope>NUCLEOTIDE SEQUENCE</scope>
</reference>
<feature type="region of interest" description="Disordered" evidence="1">
    <location>
        <begin position="1"/>
        <end position="20"/>
    </location>
</feature>
<dbReference type="EMBL" id="BTGU01000022">
    <property type="protein sequence ID" value="GMN46075.1"/>
    <property type="molecule type" value="Genomic_DNA"/>
</dbReference>
<evidence type="ECO:0000256" key="1">
    <source>
        <dbReference type="SAM" id="MobiDB-lite"/>
    </source>
</evidence>
<proteinExistence type="predicted"/>
<evidence type="ECO:0000313" key="2">
    <source>
        <dbReference type="EMBL" id="GMN46075.1"/>
    </source>
</evidence>
<name>A0AA88D6D8_FICCA</name>